<name>A0A1G9RLU6_9SPHI</name>
<evidence type="ECO:0000256" key="1">
    <source>
        <dbReference type="SAM" id="SignalP"/>
    </source>
</evidence>
<dbReference type="AlphaFoldDB" id="A0A1G9RLU6"/>
<reference evidence="3" key="1">
    <citation type="submission" date="2016-10" db="EMBL/GenBank/DDBJ databases">
        <authorList>
            <person name="Varghese N."/>
            <person name="Submissions S."/>
        </authorList>
    </citation>
    <scope>NUCLEOTIDE SEQUENCE [LARGE SCALE GENOMIC DNA]</scope>
    <source>
        <strain evidence="3">DSM 19110</strain>
    </source>
</reference>
<dbReference type="Pfam" id="PF20329">
    <property type="entry name" value="DUF6624"/>
    <property type="match status" value="1"/>
</dbReference>
<dbReference type="RefSeq" id="WP_074605944.1">
    <property type="nucleotide sequence ID" value="NZ_FNGY01000003.1"/>
</dbReference>
<dbReference type="Proteomes" id="UP000183200">
    <property type="component" value="Unassembled WGS sequence"/>
</dbReference>
<keyword evidence="1" id="KW-0732">Signal</keyword>
<dbReference type="EMBL" id="FNGY01000003">
    <property type="protein sequence ID" value="SDM24223.1"/>
    <property type="molecule type" value="Genomic_DNA"/>
</dbReference>
<feature type="signal peptide" evidence="1">
    <location>
        <begin position="1"/>
        <end position="18"/>
    </location>
</feature>
<accession>A0A1G9RLU6</accession>
<proteinExistence type="predicted"/>
<dbReference type="InterPro" id="IPR046732">
    <property type="entry name" value="DUF6624"/>
</dbReference>
<feature type="chain" id="PRO_5010350323" evidence="1">
    <location>
        <begin position="19"/>
        <end position="220"/>
    </location>
</feature>
<dbReference type="OrthoDB" id="1164858at2"/>
<sequence length="220" mass="25698">MKRIVLTLVFLNSLLAFAQTDIALKDSLAKMVIWDQKVAGFQPEHKIDDPKRKQFQDSVFTSHYGRLQKILSDQGYPGFDLVGKQGSRDFWLLVQHLDKWPDFQQKVLDEMKKQVLKKNASSGDYAYLTDRVRLNTSRNQLYGTQVSYNTDSCQAFPRPTENLESLNKRRKEVGLDSIEEYLNKMSELHFRMNKDNYENRGIKGPKLYVLENKKTSLIKR</sequence>
<evidence type="ECO:0000313" key="3">
    <source>
        <dbReference type="Proteomes" id="UP000183200"/>
    </source>
</evidence>
<protein>
    <submittedName>
        <fullName evidence="2">Uncharacterized protein</fullName>
    </submittedName>
</protein>
<keyword evidence="3" id="KW-1185">Reference proteome</keyword>
<organism evidence="2 3">
    <name type="scientific">Pedobacter steynii</name>
    <dbReference type="NCBI Taxonomy" id="430522"/>
    <lineage>
        <taxon>Bacteria</taxon>
        <taxon>Pseudomonadati</taxon>
        <taxon>Bacteroidota</taxon>
        <taxon>Sphingobacteriia</taxon>
        <taxon>Sphingobacteriales</taxon>
        <taxon>Sphingobacteriaceae</taxon>
        <taxon>Pedobacter</taxon>
    </lineage>
</organism>
<gene>
    <name evidence="2" type="ORF">SAMN05421820_103290</name>
</gene>
<evidence type="ECO:0000313" key="2">
    <source>
        <dbReference type="EMBL" id="SDM24223.1"/>
    </source>
</evidence>